<dbReference type="InterPro" id="IPR016181">
    <property type="entry name" value="Acyl_CoA_acyltransferase"/>
</dbReference>
<evidence type="ECO:0000313" key="3">
    <source>
        <dbReference type="Proteomes" id="UP000255024"/>
    </source>
</evidence>
<evidence type="ECO:0000313" key="2">
    <source>
        <dbReference type="EMBL" id="STZ27125.1"/>
    </source>
</evidence>
<keyword evidence="3" id="KW-1185">Reference proteome</keyword>
<protein>
    <submittedName>
        <fullName evidence="2">Ribosomal N-acetyltransferase YdaF</fullName>
        <ecNumber evidence="2">2.3.1.-</ecNumber>
    </submittedName>
</protein>
<dbReference type="Gene3D" id="3.40.630.30">
    <property type="match status" value="1"/>
</dbReference>
<dbReference type="InterPro" id="IPR000182">
    <property type="entry name" value="GNAT_dom"/>
</dbReference>
<dbReference type="PANTHER" id="PTHR43792:SF16">
    <property type="entry name" value="N-ACETYLTRANSFERASE DOMAIN-CONTAINING PROTEIN"/>
    <property type="match status" value="1"/>
</dbReference>
<evidence type="ECO:0000259" key="1">
    <source>
        <dbReference type="PROSITE" id="PS51186"/>
    </source>
</evidence>
<dbReference type="PROSITE" id="PS51186">
    <property type="entry name" value="GNAT"/>
    <property type="match status" value="1"/>
</dbReference>
<dbReference type="EC" id="2.3.1.-" evidence="2"/>
<dbReference type="Pfam" id="PF13302">
    <property type="entry name" value="Acetyltransf_3"/>
    <property type="match status" value="1"/>
</dbReference>
<name>A0A378RJH6_MYROD</name>
<dbReference type="PANTHER" id="PTHR43792">
    <property type="entry name" value="GNAT FAMILY, PUTATIVE (AFU_ORTHOLOGUE AFUA_3G00765)-RELATED-RELATED"/>
    <property type="match status" value="1"/>
</dbReference>
<gene>
    <name evidence="2" type="primary">ydaF_2</name>
    <name evidence="2" type="ORF">NCTC11179_00655</name>
</gene>
<dbReference type="GO" id="GO:0016747">
    <property type="term" value="F:acyltransferase activity, transferring groups other than amino-acyl groups"/>
    <property type="evidence" value="ECO:0007669"/>
    <property type="project" value="InterPro"/>
</dbReference>
<feature type="domain" description="N-acetyltransferase" evidence="1">
    <location>
        <begin position="10"/>
        <end position="174"/>
    </location>
</feature>
<dbReference type="AlphaFoldDB" id="A0A378RJH6"/>
<keyword evidence="2" id="KW-0012">Acyltransferase</keyword>
<dbReference type="RefSeq" id="WP_115091617.1">
    <property type="nucleotide sequence ID" value="NZ_CP068107.1"/>
</dbReference>
<keyword evidence="2" id="KW-0808">Transferase</keyword>
<accession>A0A378RJH6</accession>
<proteinExistence type="predicted"/>
<dbReference type="InterPro" id="IPR051531">
    <property type="entry name" value="N-acetyltransferase"/>
</dbReference>
<sequence>MEHIIETSRLLIRELLPTDVEGMFDLDSNAEVHLYLGNHPVQSKEEAAEVIAFIRQQYVDNGIGRWAMIDKETQDFIGWTGFKYVTEETNKHIHYYDLGYRLRQKYWGKGIATEGAIACLAYGFKELGFQEVFAMADCGNDGSNKILTKLGFTCMETFDLDGIPHHWYRLDKASFEKRK</sequence>
<dbReference type="SUPFAM" id="SSF55729">
    <property type="entry name" value="Acyl-CoA N-acyltransferases (Nat)"/>
    <property type="match status" value="1"/>
</dbReference>
<organism evidence="2 3">
    <name type="scientific">Myroides odoratus</name>
    <name type="common">Flavobacterium odoratum</name>
    <dbReference type="NCBI Taxonomy" id="256"/>
    <lineage>
        <taxon>Bacteria</taxon>
        <taxon>Pseudomonadati</taxon>
        <taxon>Bacteroidota</taxon>
        <taxon>Flavobacteriia</taxon>
        <taxon>Flavobacteriales</taxon>
        <taxon>Flavobacteriaceae</taxon>
        <taxon>Myroides</taxon>
    </lineage>
</organism>
<dbReference type="EMBL" id="UGQL01000001">
    <property type="protein sequence ID" value="STZ27125.1"/>
    <property type="molecule type" value="Genomic_DNA"/>
</dbReference>
<reference evidence="2 3" key="1">
    <citation type="submission" date="2018-06" db="EMBL/GenBank/DDBJ databases">
        <authorList>
            <consortium name="Pathogen Informatics"/>
            <person name="Doyle S."/>
        </authorList>
    </citation>
    <scope>NUCLEOTIDE SEQUENCE [LARGE SCALE GENOMIC DNA]</scope>
    <source>
        <strain evidence="2 3">NCTC11179</strain>
    </source>
</reference>
<dbReference type="Proteomes" id="UP000255024">
    <property type="component" value="Unassembled WGS sequence"/>
</dbReference>